<evidence type="ECO:0000259" key="1">
    <source>
        <dbReference type="Pfam" id="PF09924"/>
    </source>
</evidence>
<dbReference type="RefSeq" id="WP_011940124.1">
    <property type="nucleotide sequence ID" value="NC_009483.1"/>
</dbReference>
<dbReference type="InterPro" id="IPR016732">
    <property type="entry name" value="UCP018688"/>
</dbReference>
<dbReference type="InterPro" id="IPR024320">
    <property type="entry name" value="LPG_synthase_C"/>
</dbReference>
<feature type="domain" description="Phosphatidylglycerol lysyltransferase C-terminal" evidence="1">
    <location>
        <begin position="25"/>
        <end position="288"/>
    </location>
</feature>
<dbReference type="PANTHER" id="PTHR41373">
    <property type="entry name" value="DUF2156 DOMAIN-CONTAINING PROTEIN"/>
    <property type="match status" value="1"/>
</dbReference>
<organism evidence="2 3">
    <name type="scientific">Geotalea uraniireducens (strain Rf4)</name>
    <name type="common">Geobacter uraniireducens</name>
    <dbReference type="NCBI Taxonomy" id="351605"/>
    <lineage>
        <taxon>Bacteria</taxon>
        <taxon>Pseudomonadati</taxon>
        <taxon>Thermodesulfobacteriota</taxon>
        <taxon>Desulfuromonadia</taxon>
        <taxon>Geobacterales</taxon>
        <taxon>Geobacteraceae</taxon>
        <taxon>Geotalea</taxon>
    </lineage>
</organism>
<evidence type="ECO:0000313" key="3">
    <source>
        <dbReference type="Proteomes" id="UP000006695"/>
    </source>
</evidence>
<gene>
    <name evidence="2" type="ordered locus">Gura_3304</name>
</gene>
<name>A5G6P3_GEOUR</name>
<reference evidence="2 3" key="1">
    <citation type="submission" date="2007-05" db="EMBL/GenBank/DDBJ databases">
        <title>Complete sequence of Geobacter uraniireducens Rf4.</title>
        <authorList>
            <consortium name="US DOE Joint Genome Institute"/>
            <person name="Copeland A."/>
            <person name="Lucas S."/>
            <person name="Lapidus A."/>
            <person name="Barry K."/>
            <person name="Detter J.C."/>
            <person name="Glavina del Rio T."/>
            <person name="Hammon N."/>
            <person name="Israni S."/>
            <person name="Dalin E."/>
            <person name="Tice H."/>
            <person name="Pitluck S."/>
            <person name="Chertkov O."/>
            <person name="Brettin T."/>
            <person name="Bruce D."/>
            <person name="Han C."/>
            <person name="Schmutz J."/>
            <person name="Larimer F."/>
            <person name="Land M."/>
            <person name="Hauser L."/>
            <person name="Kyrpides N."/>
            <person name="Mikhailova N."/>
            <person name="Shelobolina E."/>
            <person name="Aklujkar M."/>
            <person name="Lovley D."/>
            <person name="Richardson P."/>
        </authorList>
    </citation>
    <scope>NUCLEOTIDE SEQUENCE [LARGE SCALE GENOMIC DNA]</scope>
    <source>
        <strain evidence="2 3">Rf4</strain>
    </source>
</reference>
<evidence type="ECO:0000313" key="2">
    <source>
        <dbReference type="EMBL" id="ABQ27461.1"/>
    </source>
</evidence>
<dbReference type="Pfam" id="PF09924">
    <property type="entry name" value="LPG_synthase_C"/>
    <property type="match status" value="1"/>
</dbReference>
<dbReference type="Proteomes" id="UP000006695">
    <property type="component" value="Chromosome"/>
</dbReference>
<dbReference type="AlphaFoldDB" id="A5G6P3"/>
<dbReference type="HOGENOM" id="CLU_058411_0_0_7"/>
<accession>A5G6P3</accession>
<dbReference type="Gene3D" id="3.40.630.30">
    <property type="match status" value="1"/>
</dbReference>
<dbReference type="STRING" id="351605.Gura_3304"/>
<protein>
    <recommendedName>
        <fullName evidence="1">Phosphatidylglycerol lysyltransferase C-terminal domain-containing protein</fullName>
    </recommendedName>
</protein>
<dbReference type="SUPFAM" id="SSF55729">
    <property type="entry name" value="Acyl-CoA N-acyltransferases (Nat)"/>
    <property type="match status" value="2"/>
</dbReference>
<sequence length="293" mass="33045">MEVPNYPAKRPLALDDKPMLDGIFAGLQPRVSEFTFANLYLFRSVHAYCLTMVGDALVVMGKGYAGDDYFLPPLTGDIAAALSVLLNDGLTLYGADEPFVERYFQGGNVDVAAERNSFDYLHLRSEMAELPGNRFHKKKNRINYFARRHAYQVELYADSHREGALQLLDEWYRVRSEVASGSLLPETEATRDALAMAGQLGLAGVVVLVEGKVRAFVLGERLNSDTSVCHFEKADPFLDGLNQLADREFNRLLFADCIYVNREQDLGEPNLRESKLSYHPVELIKKFKVRARR</sequence>
<dbReference type="PIRSF" id="PIRSF018688">
    <property type="entry name" value="UCP018688"/>
    <property type="match status" value="1"/>
</dbReference>
<keyword evidence="3" id="KW-1185">Reference proteome</keyword>
<dbReference type="PANTHER" id="PTHR41373:SF1">
    <property type="entry name" value="PHOSPHATIDYLGLYCEROL LYSYLTRANSFERASE C-TERMINAL DOMAIN-CONTAINING PROTEIN"/>
    <property type="match status" value="1"/>
</dbReference>
<proteinExistence type="predicted"/>
<dbReference type="KEGG" id="gur:Gura_3304"/>
<dbReference type="InterPro" id="IPR016181">
    <property type="entry name" value="Acyl_CoA_acyltransferase"/>
</dbReference>
<dbReference type="EMBL" id="CP000698">
    <property type="protein sequence ID" value="ABQ27461.1"/>
    <property type="molecule type" value="Genomic_DNA"/>
</dbReference>
<dbReference type="OrthoDB" id="9765580at2"/>